<dbReference type="Gramene" id="GBG72678">
    <property type="protein sequence ID" value="GBG72678"/>
    <property type="gene ID" value="CBR_g12247"/>
</dbReference>
<evidence type="ECO:0000313" key="3">
    <source>
        <dbReference type="Proteomes" id="UP000265515"/>
    </source>
</evidence>
<organism evidence="2 3">
    <name type="scientific">Chara braunii</name>
    <name type="common">Braun's stonewort</name>
    <dbReference type="NCBI Taxonomy" id="69332"/>
    <lineage>
        <taxon>Eukaryota</taxon>
        <taxon>Viridiplantae</taxon>
        <taxon>Streptophyta</taxon>
        <taxon>Charophyceae</taxon>
        <taxon>Charales</taxon>
        <taxon>Characeae</taxon>
        <taxon>Chara</taxon>
    </lineage>
</organism>
<dbReference type="EMBL" id="BFEA01000170">
    <property type="protein sequence ID" value="GBG72678.1"/>
    <property type="molecule type" value="Genomic_DNA"/>
</dbReference>
<accession>A0A388KRQ3</accession>
<sequence length="145" mass="16380">MADPDLVVNHETCPKDVGWGGTGDKEVKEVGTETEEAIKEDGTKTKEDRHDEITVMEADQENGPMKTAGWDGTGDKEVKEGGTETGEEVDQEDGPTKMGEIGTTKLEQWKWRRMEQWRKMATERTKMLQLRSARVHMTQMPSNLE</sequence>
<name>A0A388KRQ3_CHABU</name>
<keyword evidence="3" id="KW-1185">Reference proteome</keyword>
<proteinExistence type="predicted"/>
<feature type="region of interest" description="Disordered" evidence="1">
    <location>
        <begin position="1"/>
        <end position="105"/>
    </location>
</feature>
<evidence type="ECO:0000313" key="2">
    <source>
        <dbReference type="EMBL" id="GBG72678.1"/>
    </source>
</evidence>
<comment type="caution">
    <text evidence="2">The sequence shown here is derived from an EMBL/GenBank/DDBJ whole genome shotgun (WGS) entry which is preliminary data.</text>
</comment>
<reference evidence="2 3" key="1">
    <citation type="journal article" date="2018" name="Cell">
        <title>The Chara Genome: Secondary Complexity and Implications for Plant Terrestrialization.</title>
        <authorList>
            <person name="Nishiyama T."/>
            <person name="Sakayama H."/>
            <person name="Vries J.D."/>
            <person name="Buschmann H."/>
            <person name="Saint-Marcoux D."/>
            <person name="Ullrich K.K."/>
            <person name="Haas F.B."/>
            <person name="Vanderstraeten L."/>
            <person name="Becker D."/>
            <person name="Lang D."/>
            <person name="Vosolsobe S."/>
            <person name="Rombauts S."/>
            <person name="Wilhelmsson P.K.I."/>
            <person name="Janitza P."/>
            <person name="Kern R."/>
            <person name="Heyl A."/>
            <person name="Rumpler F."/>
            <person name="Villalobos L.I.A.C."/>
            <person name="Clay J.M."/>
            <person name="Skokan R."/>
            <person name="Toyoda A."/>
            <person name="Suzuki Y."/>
            <person name="Kagoshima H."/>
            <person name="Schijlen E."/>
            <person name="Tajeshwar N."/>
            <person name="Catarino B."/>
            <person name="Hetherington A.J."/>
            <person name="Saltykova A."/>
            <person name="Bonnot C."/>
            <person name="Breuninger H."/>
            <person name="Symeonidi A."/>
            <person name="Radhakrishnan G.V."/>
            <person name="Van Nieuwerburgh F."/>
            <person name="Deforce D."/>
            <person name="Chang C."/>
            <person name="Karol K.G."/>
            <person name="Hedrich R."/>
            <person name="Ulvskov P."/>
            <person name="Glockner G."/>
            <person name="Delwiche C.F."/>
            <person name="Petrasek J."/>
            <person name="Van de Peer Y."/>
            <person name="Friml J."/>
            <person name="Beilby M."/>
            <person name="Dolan L."/>
            <person name="Kohara Y."/>
            <person name="Sugano S."/>
            <person name="Fujiyama A."/>
            <person name="Delaux P.-M."/>
            <person name="Quint M."/>
            <person name="TheiBen G."/>
            <person name="Hagemann M."/>
            <person name="Harholt J."/>
            <person name="Dunand C."/>
            <person name="Zachgo S."/>
            <person name="Langdale J."/>
            <person name="Maumus F."/>
            <person name="Straeten D.V.D."/>
            <person name="Gould S.B."/>
            <person name="Rensing S.A."/>
        </authorList>
    </citation>
    <scope>NUCLEOTIDE SEQUENCE [LARGE SCALE GENOMIC DNA]</scope>
    <source>
        <strain evidence="2 3">S276</strain>
    </source>
</reference>
<feature type="compositionally biased region" description="Basic and acidic residues" evidence="1">
    <location>
        <begin position="73"/>
        <end position="82"/>
    </location>
</feature>
<dbReference type="AlphaFoldDB" id="A0A388KRQ3"/>
<protein>
    <submittedName>
        <fullName evidence="2">Uncharacterized protein</fullName>
    </submittedName>
</protein>
<dbReference type="Proteomes" id="UP000265515">
    <property type="component" value="Unassembled WGS sequence"/>
</dbReference>
<evidence type="ECO:0000256" key="1">
    <source>
        <dbReference type="SAM" id="MobiDB-lite"/>
    </source>
</evidence>
<gene>
    <name evidence="2" type="ORF">CBR_g12247</name>
</gene>
<feature type="compositionally biased region" description="Basic and acidic residues" evidence="1">
    <location>
        <begin position="23"/>
        <end position="53"/>
    </location>
</feature>